<feature type="binding site" evidence="8">
    <location>
        <position position="224"/>
    </location>
    <ligand>
        <name>substrate</name>
    </ligand>
</feature>
<dbReference type="HAMAP" id="MF_00147_B">
    <property type="entry name" value="TIM_B"/>
    <property type="match status" value="1"/>
</dbReference>
<dbReference type="GO" id="GO:0046166">
    <property type="term" value="P:glyceraldehyde-3-phosphate biosynthetic process"/>
    <property type="evidence" value="ECO:0007669"/>
    <property type="project" value="TreeGrafter"/>
</dbReference>
<dbReference type="GO" id="GO:0006096">
    <property type="term" value="P:glycolytic process"/>
    <property type="evidence" value="ECO:0007669"/>
    <property type="project" value="UniProtKB-UniRule"/>
</dbReference>
<evidence type="ECO:0000256" key="3">
    <source>
        <dbReference type="ARBA" id="ARBA00007422"/>
    </source>
</evidence>
<dbReference type="PANTHER" id="PTHR21139:SF42">
    <property type="entry name" value="TRIOSEPHOSPHATE ISOMERASE"/>
    <property type="match status" value="1"/>
</dbReference>
<protein>
    <recommendedName>
        <fullName evidence="8 9">Triosephosphate isomerase</fullName>
        <shortName evidence="8">TIM</shortName>
        <shortName evidence="8">TPI</shortName>
        <ecNumber evidence="8 9">5.3.1.1</ecNumber>
    </recommendedName>
    <alternativeName>
        <fullName evidence="8">Triose-phosphate isomerase</fullName>
    </alternativeName>
</protein>
<dbReference type="Gene3D" id="3.20.20.70">
    <property type="entry name" value="Aldolase class I"/>
    <property type="match status" value="1"/>
</dbReference>
<comment type="pathway">
    <text evidence="8 9">Carbohydrate biosynthesis; gluconeogenesis.</text>
</comment>
<comment type="catalytic activity">
    <reaction evidence="1 8 9">
        <text>D-glyceraldehyde 3-phosphate = dihydroxyacetone phosphate</text>
        <dbReference type="Rhea" id="RHEA:18585"/>
        <dbReference type="ChEBI" id="CHEBI:57642"/>
        <dbReference type="ChEBI" id="CHEBI:59776"/>
        <dbReference type="EC" id="5.3.1.1"/>
    </reaction>
</comment>
<comment type="subcellular location">
    <subcellularLocation>
        <location evidence="8 9">Cytoplasm</location>
    </subcellularLocation>
</comment>
<evidence type="ECO:0000256" key="4">
    <source>
        <dbReference type="ARBA" id="ARBA00022432"/>
    </source>
</evidence>
<evidence type="ECO:0000256" key="7">
    <source>
        <dbReference type="ARBA" id="ARBA00023235"/>
    </source>
</evidence>
<evidence type="ECO:0000256" key="6">
    <source>
        <dbReference type="ARBA" id="ARBA00023152"/>
    </source>
</evidence>
<evidence type="ECO:0000256" key="8">
    <source>
        <dbReference type="HAMAP-Rule" id="MF_00147"/>
    </source>
</evidence>
<dbReference type="AlphaFoldDB" id="A0A9Q7AQZ3"/>
<name>A0A9Q7AQZ3_9BACT</name>
<keyword evidence="4 8" id="KW-0312">Gluconeogenesis</keyword>
<evidence type="ECO:0000313" key="11">
    <source>
        <dbReference type="Proteomes" id="UP000671879"/>
    </source>
</evidence>
<dbReference type="EC" id="5.3.1.1" evidence="8 9"/>
<dbReference type="InterPro" id="IPR035990">
    <property type="entry name" value="TIM_sf"/>
</dbReference>
<feature type="active site" description="Electrophile" evidence="8">
    <location>
        <position position="105"/>
    </location>
</feature>
<gene>
    <name evidence="8" type="primary">tpiA</name>
    <name evidence="10" type="ORF">KAR29_06795</name>
</gene>
<feature type="binding site" evidence="8">
    <location>
        <position position="184"/>
    </location>
    <ligand>
        <name>substrate</name>
    </ligand>
</feature>
<dbReference type="Pfam" id="PF00121">
    <property type="entry name" value="TIM"/>
    <property type="match status" value="1"/>
</dbReference>
<keyword evidence="6 8" id="KW-0324">Glycolysis</keyword>
<proteinExistence type="inferred from homology"/>
<accession>A0A9Q7AQZ3</accession>
<dbReference type="PANTHER" id="PTHR21139">
    <property type="entry name" value="TRIOSEPHOSPHATE ISOMERASE"/>
    <property type="match status" value="1"/>
</dbReference>
<dbReference type="FunFam" id="3.20.20.70:FF:000016">
    <property type="entry name" value="Triosephosphate isomerase"/>
    <property type="match status" value="1"/>
</dbReference>
<dbReference type="Proteomes" id="UP000671879">
    <property type="component" value="Chromosome"/>
</dbReference>
<dbReference type="InterPro" id="IPR013785">
    <property type="entry name" value="Aldolase_TIM"/>
</dbReference>
<dbReference type="CDD" id="cd00311">
    <property type="entry name" value="TIM"/>
    <property type="match status" value="1"/>
</dbReference>
<comment type="pathway">
    <text evidence="2 8 9">Carbohydrate degradation; glycolysis; D-glyceraldehyde 3-phosphate from glycerone phosphate: step 1/1.</text>
</comment>
<feature type="binding site" evidence="8">
    <location>
        <begin position="9"/>
        <end position="11"/>
    </location>
    <ligand>
        <name>substrate</name>
    </ligand>
</feature>
<dbReference type="GO" id="GO:0019563">
    <property type="term" value="P:glycerol catabolic process"/>
    <property type="evidence" value="ECO:0007669"/>
    <property type="project" value="TreeGrafter"/>
</dbReference>
<comment type="function">
    <text evidence="8">Involved in the gluconeogenesis. Catalyzes stereospecifically the conversion of dihydroxyacetone phosphate (DHAP) to D-glyceraldehyde-3-phosphate (G3P).</text>
</comment>
<sequence length="266" mass="29000">MRKMLIAGNWKMHMTAGETEQFFREFMASLRQPPFREALGRSRLEVALFPPFTSLYVAAFALEEAPRGFSLGAQTVHWETHGAFTGEISPAMVEESGCRYCLVGHSERRHLFGETDEMTNLKVRALLATSLRPVLCVGETLAERERGETFTVVRRQLLKGLESVPAHRLGQDVVVAYEPVWAIGTGKTASDDDAQEVCHFLRSVVGDQLGAEGAESLRVLYGGSVKAENSAGLMARPDIDGALVGGASLKSDSFLAILRESLSALA</sequence>
<dbReference type="NCBIfam" id="TIGR00419">
    <property type="entry name" value="tim"/>
    <property type="match status" value="1"/>
</dbReference>
<dbReference type="SUPFAM" id="SSF51351">
    <property type="entry name" value="Triosephosphate isomerase (TIM)"/>
    <property type="match status" value="1"/>
</dbReference>
<dbReference type="KEGG" id="aram:KAR29_06795"/>
<keyword evidence="5 8" id="KW-0963">Cytoplasm</keyword>
<keyword evidence="7 8" id="KW-0413">Isomerase</keyword>
<dbReference type="PROSITE" id="PS51440">
    <property type="entry name" value="TIM_2"/>
    <property type="match status" value="1"/>
</dbReference>
<evidence type="ECO:0000256" key="9">
    <source>
        <dbReference type="RuleBase" id="RU363013"/>
    </source>
</evidence>
<dbReference type="InterPro" id="IPR000652">
    <property type="entry name" value="Triosephosphate_isomerase"/>
</dbReference>
<comment type="similarity">
    <text evidence="3 8 9">Belongs to the triosephosphate isomerase family.</text>
</comment>
<comment type="subunit">
    <text evidence="8 9">Homodimer.</text>
</comment>
<dbReference type="PROSITE" id="PS00171">
    <property type="entry name" value="TIM_1"/>
    <property type="match status" value="1"/>
</dbReference>
<dbReference type="EMBL" id="CP072943">
    <property type="protein sequence ID" value="QTX33553.1"/>
    <property type="molecule type" value="Genomic_DNA"/>
</dbReference>
<dbReference type="GO" id="GO:0005829">
    <property type="term" value="C:cytosol"/>
    <property type="evidence" value="ECO:0007669"/>
    <property type="project" value="TreeGrafter"/>
</dbReference>
<dbReference type="GO" id="GO:0006094">
    <property type="term" value="P:gluconeogenesis"/>
    <property type="evidence" value="ECO:0007669"/>
    <property type="project" value="UniProtKB-UniRule"/>
</dbReference>
<reference evidence="11" key="1">
    <citation type="submission" date="2021-04" db="EMBL/GenBank/DDBJ databases">
        <title>A novel Synergistetes isolate from a pyrite-forming mixed culture.</title>
        <authorList>
            <person name="Bunk B."/>
            <person name="Sproer C."/>
            <person name="Spring S."/>
            <person name="Pester M."/>
        </authorList>
    </citation>
    <scope>NUCLEOTIDE SEQUENCE [LARGE SCALE GENOMIC DNA]</scope>
    <source>
        <strain evidence="11">J.5.4.2-T.3.5.2</strain>
    </source>
</reference>
<evidence type="ECO:0000256" key="1">
    <source>
        <dbReference type="ARBA" id="ARBA00000474"/>
    </source>
</evidence>
<dbReference type="InterPro" id="IPR020861">
    <property type="entry name" value="Triosephosphate_isomerase_AS"/>
</dbReference>
<evidence type="ECO:0000256" key="5">
    <source>
        <dbReference type="ARBA" id="ARBA00022490"/>
    </source>
</evidence>
<organism evidence="10 11">
    <name type="scientific">Aminithiophilus ramosus</name>
    <dbReference type="NCBI Taxonomy" id="3029084"/>
    <lineage>
        <taxon>Bacteria</taxon>
        <taxon>Thermotogati</taxon>
        <taxon>Synergistota</taxon>
        <taxon>Synergistia</taxon>
        <taxon>Synergistales</taxon>
        <taxon>Aminithiophilaceae</taxon>
        <taxon>Aminithiophilus</taxon>
    </lineage>
</organism>
<dbReference type="RefSeq" id="WP_274374837.1">
    <property type="nucleotide sequence ID" value="NZ_CP072943.1"/>
</dbReference>
<dbReference type="GO" id="GO:0004807">
    <property type="term" value="F:triose-phosphate isomerase activity"/>
    <property type="evidence" value="ECO:0007669"/>
    <property type="project" value="UniProtKB-UniRule"/>
</dbReference>
<dbReference type="InterPro" id="IPR022896">
    <property type="entry name" value="TrioseP_Isoase_bac/euk"/>
</dbReference>
<evidence type="ECO:0000256" key="2">
    <source>
        <dbReference type="ARBA" id="ARBA00004680"/>
    </source>
</evidence>
<evidence type="ECO:0000313" key="10">
    <source>
        <dbReference type="EMBL" id="QTX33553.1"/>
    </source>
</evidence>
<keyword evidence="11" id="KW-1185">Reference proteome</keyword>
<feature type="active site" description="Proton acceptor" evidence="8">
    <location>
        <position position="178"/>
    </location>
</feature>
<feature type="binding site" evidence="8">
    <location>
        <begin position="245"/>
        <end position="246"/>
    </location>
    <ligand>
        <name>substrate</name>
    </ligand>
</feature>